<evidence type="ECO:0000313" key="6">
    <source>
        <dbReference type="Proteomes" id="UP001219933"/>
    </source>
</evidence>
<evidence type="ECO:0000256" key="1">
    <source>
        <dbReference type="ARBA" id="ARBA00022723"/>
    </source>
</evidence>
<feature type="domain" description="EF-hand" evidence="4">
    <location>
        <begin position="151"/>
        <end position="184"/>
    </location>
</feature>
<dbReference type="Pfam" id="PF13499">
    <property type="entry name" value="EF-hand_7"/>
    <property type="match status" value="2"/>
</dbReference>
<dbReference type="PANTHER" id="PTHR23050">
    <property type="entry name" value="CALCIUM BINDING PROTEIN"/>
    <property type="match status" value="1"/>
</dbReference>
<feature type="domain" description="EF-hand" evidence="4">
    <location>
        <begin position="115"/>
        <end position="150"/>
    </location>
</feature>
<dbReference type="EMBL" id="CP119877">
    <property type="protein sequence ID" value="WFD34013.1"/>
    <property type="molecule type" value="Genomic_DNA"/>
</dbReference>
<dbReference type="GO" id="GO:0005825">
    <property type="term" value="C:half bridge of spindle pole body"/>
    <property type="evidence" value="ECO:0007669"/>
    <property type="project" value="UniProtKB-ARBA"/>
</dbReference>
<keyword evidence="3" id="KW-0106">Calcium</keyword>
<reference evidence="5" key="1">
    <citation type="submission" date="2023-03" db="EMBL/GenBank/DDBJ databases">
        <title>Mating type loci evolution in Malassezia.</title>
        <authorList>
            <person name="Coelho M.A."/>
        </authorList>
    </citation>
    <scope>NUCLEOTIDE SEQUENCE</scope>
    <source>
        <strain evidence="5">CBS 11721</strain>
    </source>
</reference>
<organism evidence="5 6">
    <name type="scientific">Malassezia cuniculi</name>
    <dbReference type="NCBI Taxonomy" id="948313"/>
    <lineage>
        <taxon>Eukaryota</taxon>
        <taxon>Fungi</taxon>
        <taxon>Dikarya</taxon>
        <taxon>Basidiomycota</taxon>
        <taxon>Ustilaginomycotina</taxon>
        <taxon>Malasseziomycetes</taxon>
        <taxon>Malasseziales</taxon>
        <taxon>Malasseziaceae</taxon>
        <taxon>Malassezia</taxon>
    </lineage>
</organism>
<dbReference type="InterPro" id="IPR011992">
    <property type="entry name" value="EF-hand-dom_pair"/>
</dbReference>
<dbReference type="SMART" id="SM00054">
    <property type="entry name" value="EFh"/>
    <property type="match status" value="3"/>
</dbReference>
<protein>
    <submittedName>
        <fullName evidence="5">Calcium-binding component of the spindle pole body (SPB) half-bridge</fullName>
    </submittedName>
</protein>
<evidence type="ECO:0000256" key="3">
    <source>
        <dbReference type="ARBA" id="ARBA00022837"/>
    </source>
</evidence>
<dbReference type="InterPro" id="IPR018247">
    <property type="entry name" value="EF_Hand_1_Ca_BS"/>
</dbReference>
<dbReference type="GO" id="GO:0030474">
    <property type="term" value="P:spindle pole body duplication"/>
    <property type="evidence" value="ECO:0007669"/>
    <property type="project" value="UniProtKB-ARBA"/>
</dbReference>
<dbReference type="Proteomes" id="UP001219933">
    <property type="component" value="Chromosome 1"/>
</dbReference>
<keyword evidence="6" id="KW-1185">Reference proteome</keyword>
<gene>
    <name evidence="5" type="primary">CDC31</name>
    <name evidence="5" type="ORF">MCUN1_000841</name>
</gene>
<dbReference type="PROSITE" id="PS50222">
    <property type="entry name" value="EF_HAND_2"/>
    <property type="match status" value="3"/>
</dbReference>
<dbReference type="Gene3D" id="1.10.238.10">
    <property type="entry name" value="EF-hand"/>
    <property type="match status" value="2"/>
</dbReference>
<dbReference type="InterPro" id="IPR002048">
    <property type="entry name" value="EF_hand_dom"/>
</dbReference>
<dbReference type="InterPro" id="IPR050145">
    <property type="entry name" value="Centrin_CML-like"/>
</dbReference>
<dbReference type="AlphaFoldDB" id="A0AAF0EWL0"/>
<evidence type="ECO:0000256" key="2">
    <source>
        <dbReference type="ARBA" id="ARBA00022737"/>
    </source>
</evidence>
<evidence type="ECO:0000313" key="5">
    <source>
        <dbReference type="EMBL" id="WFD34013.1"/>
    </source>
</evidence>
<dbReference type="SUPFAM" id="SSF47473">
    <property type="entry name" value="EF-hand"/>
    <property type="match status" value="1"/>
</dbReference>
<evidence type="ECO:0000259" key="4">
    <source>
        <dbReference type="PROSITE" id="PS50222"/>
    </source>
</evidence>
<feature type="domain" description="EF-hand" evidence="4">
    <location>
        <begin position="42"/>
        <end position="77"/>
    </location>
</feature>
<dbReference type="GO" id="GO:0005509">
    <property type="term" value="F:calcium ion binding"/>
    <property type="evidence" value="ECO:0007669"/>
    <property type="project" value="InterPro"/>
</dbReference>
<accession>A0AAF0EWL0</accession>
<dbReference type="PROSITE" id="PS00018">
    <property type="entry name" value="EF_HAND_1"/>
    <property type="match status" value="2"/>
</dbReference>
<keyword evidence="2" id="KW-0677">Repeat</keyword>
<dbReference type="CDD" id="cd00051">
    <property type="entry name" value="EFh"/>
    <property type="match status" value="1"/>
</dbReference>
<sequence>MYTAKNKAPVRRFPSFGGVSGGAIGNTSYASARAQAAELPEDQVQEIREAFTLFDLDKDGSLTPSEFKVALRSLGFELNKGDANKLFQDNETSGSGRMGWDDFHRILSERIAARDPMEEIQRAFKLFDDEGTGRISLRSLKRVAKELGENLDDEELAAMIEEFDLDQDGAIDLREFTQIMLDDA</sequence>
<name>A0AAF0EWL0_9BASI</name>
<keyword evidence="1" id="KW-0479">Metal-binding</keyword>
<proteinExistence type="predicted"/>
<dbReference type="FunFam" id="1.10.238.10:FF:000077">
    <property type="entry name" value="Centrin 1"/>
    <property type="match status" value="1"/>
</dbReference>